<accession>A0A7X6D7E3</accession>
<protein>
    <submittedName>
        <fullName evidence="1">DUF1642 domain-containing protein</fullName>
    </submittedName>
</protein>
<dbReference type="RefSeq" id="WP_167806456.1">
    <property type="nucleotide sequence ID" value="NZ_JAAVMB010000003.1"/>
</dbReference>
<reference evidence="1 2" key="1">
    <citation type="submission" date="2020-03" db="EMBL/GenBank/DDBJ databases">
        <title>Bacterial samples isolated from urine from healthy bovine heifers (Gyr breed).</title>
        <authorList>
            <person name="Giannattasio-Ferraz S."/>
            <person name="Maskeri L."/>
            <person name="Penido A."/>
            <person name="Barbosa-Stancioli E.F."/>
            <person name="Putonti C."/>
        </authorList>
    </citation>
    <scope>NUCLEOTIDE SEQUENCE [LARGE SCALE GENOMIC DNA]</scope>
    <source>
        <strain evidence="1 2">UFMG-H7</strain>
    </source>
</reference>
<name>A0A7X6D7E3_9ENTE</name>
<comment type="caution">
    <text evidence="1">The sequence shown here is derived from an EMBL/GenBank/DDBJ whole genome shotgun (WGS) entry which is preliminary data.</text>
</comment>
<evidence type="ECO:0000313" key="2">
    <source>
        <dbReference type="Proteomes" id="UP000521358"/>
    </source>
</evidence>
<sequence>MRIDDENKVVAPMIPERVAAWVEKNNQSYWDEEYTLEDALNDSIHFTIYGLWANYPETNNDTKLRVPVLEWLDDDRSNYFKLVDAVRYGYEIEVEQKYYWRKKKEHLAWFETGGYLEKARDRIYLTKHAFFVPCILHGESVEIHREFTESEARDLLKDDFDKFEKVECE</sequence>
<proteinExistence type="predicted"/>
<evidence type="ECO:0000313" key="1">
    <source>
        <dbReference type="EMBL" id="NKC67200.1"/>
    </source>
</evidence>
<dbReference type="InterPro" id="IPR012865">
    <property type="entry name" value="DUF1642"/>
</dbReference>
<dbReference type="AlphaFoldDB" id="A0A7X6D7E3"/>
<dbReference type="EMBL" id="JAAVMB010000003">
    <property type="protein sequence ID" value="NKC67200.1"/>
    <property type="molecule type" value="Genomic_DNA"/>
</dbReference>
<organism evidence="1 2">
    <name type="scientific">Vagococcus fluvialis</name>
    <dbReference type="NCBI Taxonomy" id="2738"/>
    <lineage>
        <taxon>Bacteria</taxon>
        <taxon>Bacillati</taxon>
        <taxon>Bacillota</taxon>
        <taxon>Bacilli</taxon>
        <taxon>Lactobacillales</taxon>
        <taxon>Enterococcaceae</taxon>
        <taxon>Vagococcus</taxon>
    </lineage>
</organism>
<dbReference type="Pfam" id="PF07852">
    <property type="entry name" value="DUF1642"/>
    <property type="match status" value="1"/>
</dbReference>
<dbReference type="Proteomes" id="UP000521358">
    <property type="component" value="Unassembled WGS sequence"/>
</dbReference>
<gene>
    <name evidence="1" type="ORF">HED35_03795</name>
</gene>